<dbReference type="PROSITE" id="PS50043">
    <property type="entry name" value="HTH_LUXR_2"/>
    <property type="match status" value="1"/>
</dbReference>
<dbReference type="SUPFAM" id="SSF52540">
    <property type="entry name" value="P-loop containing nucleoside triphosphate hydrolases"/>
    <property type="match status" value="1"/>
</dbReference>
<feature type="domain" description="HTH luxR-type" evidence="4">
    <location>
        <begin position="793"/>
        <end position="858"/>
    </location>
</feature>
<dbReference type="InterPro" id="IPR027417">
    <property type="entry name" value="P-loop_NTPase"/>
</dbReference>
<dbReference type="RefSeq" id="WP_343969297.1">
    <property type="nucleotide sequence ID" value="NZ_BAAAJG010000001.1"/>
</dbReference>
<dbReference type="InterPro" id="IPR016032">
    <property type="entry name" value="Sig_transdc_resp-reg_C-effctor"/>
</dbReference>
<evidence type="ECO:0000313" key="5">
    <source>
        <dbReference type="EMBL" id="MFD1528444.1"/>
    </source>
</evidence>
<organism evidence="5 6">
    <name type="scientific">Pseudonocardia aurantiaca</name>
    <dbReference type="NCBI Taxonomy" id="75290"/>
    <lineage>
        <taxon>Bacteria</taxon>
        <taxon>Bacillati</taxon>
        <taxon>Actinomycetota</taxon>
        <taxon>Actinomycetes</taxon>
        <taxon>Pseudonocardiales</taxon>
        <taxon>Pseudonocardiaceae</taxon>
        <taxon>Pseudonocardia</taxon>
    </lineage>
</organism>
<dbReference type="SUPFAM" id="SSF46894">
    <property type="entry name" value="C-terminal effector domain of the bipartite response regulators"/>
    <property type="match status" value="1"/>
</dbReference>
<dbReference type="PANTHER" id="PTHR44688">
    <property type="entry name" value="DNA-BINDING TRANSCRIPTIONAL ACTIVATOR DEVR_DOSR"/>
    <property type="match status" value="1"/>
</dbReference>
<evidence type="ECO:0000259" key="4">
    <source>
        <dbReference type="PROSITE" id="PS50043"/>
    </source>
</evidence>
<dbReference type="InterPro" id="IPR036388">
    <property type="entry name" value="WH-like_DNA-bd_sf"/>
</dbReference>
<protein>
    <submittedName>
        <fullName evidence="5">LuxR C-terminal-related transcriptional regulator</fullName>
    </submittedName>
</protein>
<gene>
    <name evidence="5" type="ORF">ACFSCY_03230</name>
</gene>
<comment type="caution">
    <text evidence="5">The sequence shown here is derived from an EMBL/GenBank/DDBJ whole genome shotgun (WGS) entry which is preliminary data.</text>
</comment>
<dbReference type="SMART" id="SM00421">
    <property type="entry name" value="HTH_LUXR"/>
    <property type="match status" value="1"/>
</dbReference>
<evidence type="ECO:0000256" key="3">
    <source>
        <dbReference type="ARBA" id="ARBA00023163"/>
    </source>
</evidence>
<keyword evidence="1" id="KW-0805">Transcription regulation</keyword>
<dbReference type="PROSITE" id="PS00622">
    <property type="entry name" value="HTH_LUXR_1"/>
    <property type="match status" value="1"/>
</dbReference>
<dbReference type="Pfam" id="PF00196">
    <property type="entry name" value="GerE"/>
    <property type="match status" value="1"/>
</dbReference>
<keyword evidence="6" id="KW-1185">Reference proteome</keyword>
<dbReference type="PANTHER" id="PTHR44688:SF16">
    <property type="entry name" value="DNA-BINDING TRANSCRIPTIONAL ACTIVATOR DEVR_DOSR"/>
    <property type="match status" value="1"/>
</dbReference>
<dbReference type="InterPro" id="IPR000792">
    <property type="entry name" value="Tscrpt_reg_LuxR_C"/>
</dbReference>
<evidence type="ECO:0000313" key="6">
    <source>
        <dbReference type="Proteomes" id="UP001597145"/>
    </source>
</evidence>
<accession>A0ABW4FCW5</accession>
<evidence type="ECO:0000256" key="1">
    <source>
        <dbReference type="ARBA" id="ARBA00023015"/>
    </source>
</evidence>
<name>A0ABW4FCW5_9PSEU</name>
<evidence type="ECO:0000256" key="2">
    <source>
        <dbReference type="ARBA" id="ARBA00023125"/>
    </source>
</evidence>
<keyword evidence="3" id="KW-0804">Transcription</keyword>
<dbReference type="Gene3D" id="1.10.10.10">
    <property type="entry name" value="Winged helix-like DNA-binding domain superfamily/Winged helix DNA-binding domain"/>
    <property type="match status" value="1"/>
</dbReference>
<keyword evidence="2" id="KW-0238">DNA-binding</keyword>
<reference evidence="6" key="1">
    <citation type="journal article" date="2019" name="Int. J. Syst. Evol. Microbiol.">
        <title>The Global Catalogue of Microorganisms (GCM) 10K type strain sequencing project: providing services to taxonomists for standard genome sequencing and annotation.</title>
        <authorList>
            <consortium name="The Broad Institute Genomics Platform"/>
            <consortium name="The Broad Institute Genome Sequencing Center for Infectious Disease"/>
            <person name="Wu L."/>
            <person name="Ma J."/>
        </authorList>
    </citation>
    <scope>NUCLEOTIDE SEQUENCE [LARGE SCALE GENOMIC DNA]</scope>
    <source>
        <strain evidence="6">JCM 12165</strain>
    </source>
</reference>
<dbReference type="EMBL" id="JBHUCP010000003">
    <property type="protein sequence ID" value="MFD1528444.1"/>
    <property type="molecule type" value="Genomic_DNA"/>
</dbReference>
<dbReference type="Proteomes" id="UP001597145">
    <property type="component" value="Unassembled WGS sequence"/>
</dbReference>
<sequence>MPGDWPLVGRTEELRLLAERPAGAVLAGAAGVGKTRLAREMVANAGASVVTRWVTATASARDLPFGAFGAVLDGVLPPAANLLGHAVEAVRTGARPSGTLVAVDDAHLLDDHSAAVVHQLVVRGVATVVLTLRSGEPTPDAITALWKDGHLPRLELQPLSAVETTVLLEAVLQGAVERSVARRLWELTQGNALYLRELVAGEQEAGRLRPLDGLWLWSGRPTLSPGLAELVQARIGSLSDAERDVVELLAFGEPLDPALLCKLAGNDAVERAEVRGLVVVDVVRDEVRLAHPLFGEVQRARCGVLRARRLRGRIAEALAGAGGAQAEVLRRGVLAMESDLTPDPDLLTVAARTAAGRADARLAERLARAAIAAGGGFAPRLTLASVIVGHAGGADEELAELTANARTDTEHVQAAALQVDAYAFMTGRPELAGAVLARAQGAVAGRAASTELDALRAAVDAFRNGGAATAALAAATLAEPGLSDSGVAHASWALVAAHGLRGRLDGLELAEQSGVAAARRSLDLGWMEIPIRAWHGMALLLAGRLAEVELIGRELTERFGEMPLANGACSLVNGRVALTRGHVAEALRLLREARAGLAPFGPAGGWMFACLADMTIALAQSGSRGPARQTFAELAALPPTGLAALAVEGALAAAWVEAADGALSTAVAHTRHAAELAADRGAQEVMALHTAVRFGDRTSAERLAALATRVDGPFAAVAAAHAAGLATDNGAALTAASREFEEIGVLQHAADAAAHAAAAYTRKGLRGSARTAAARATALAERCPGASSPALRGAATPLPFTEREREIAMLVAAGLTNQAIATRLTVSVRTVEGHIYRACGKVGVNDRAALAALLRDGSER</sequence>
<dbReference type="CDD" id="cd06170">
    <property type="entry name" value="LuxR_C_like"/>
    <property type="match status" value="1"/>
</dbReference>
<proteinExistence type="predicted"/>
<dbReference type="PRINTS" id="PR00038">
    <property type="entry name" value="HTHLUXR"/>
</dbReference>